<gene>
    <name evidence="3" type="ORF">NQ315_002088</name>
</gene>
<dbReference type="PANTHER" id="PTHR37984">
    <property type="entry name" value="PROTEIN CBG26694"/>
    <property type="match status" value="1"/>
</dbReference>
<accession>A0AAV8V5V4</accession>
<dbReference type="InterPro" id="IPR050951">
    <property type="entry name" value="Retrovirus_Pol_polyprotein"/>
</dbReference>
<dbReference type="AlphaFoldDB" id="A0AAV8V5V4"/>
<evidence type="ECO:0000256" key="1">
    <source>
        <dbReference type="ARBA" id="ARBA00012493"/>
    </source>
</evidence>
<keyword evidence="4" id="KW-1185">Reference proteome</keyword>
<dbReference type="Pfam" id="PF17921">
    <property type="entry name" value="Integrase_H2C2"/>
    <property type="match status" value="1"/>
</dbReference>
<protein>
    <recommendedName>
        <fullName evidence="1">RNA-directed DNA polymerase</fullName>
        <ecNumber evidence="1">2.7.7.49</ecNumber>
    </recommendedName>
</protein>
<organism evidence="3 4">
    <name type="scientific">Exocentrus adspersus</name>
    <dbReference type="NCBI Taxonomy" id="1586481"/>
    <lineage>
        <taxon>Eukaryota</taxon>
        <taxon>Metazoa</taxon>
        <taxon>Ecdysozoa</taxon>
        <taxon>Arthropoda</taxon>
        <taxon>Hexapoda</taxon>
        <taxon>Insecta</taxon>
        <taxon>Pterygota</taxon>
        <taxon>Neoptera</taxon>
        <taxon>Endopterygota</taxon>
        <taxon>Coleoptera</taxon>
        <taxon>Polyphaga</taxon>
        <taxon>Cucujiformia</taxon>
        <taxon>Chrysomeloidea</taxon>
        <taxon>Cerambycidae</taxon>
        <taxon>Lamiinae</taxon>
        <taxon>Acanthocinini</taxon>
        <taxon>Exocentrus</taxon>
    </lineage>
</organism>
<dbReference type="Gene3D" id="1.10.340.70">
    <property type="match status" value="1"/>
</dbReference>
<evidence type="ECO:0000259" key="2">
    <source>
        <dbReference type="Pfam" id="PF17921"/>
    </source>
</evidence>
<comment type="caution">
    <text evidence="3">The sequence shown here is derived from an EMBL/GenBank/DDBJ whole genome shotgun (WGS) entry which is preliminary data.</text>
</comment>
<reference evidence="3 4" key="1">
    <citation type="journal article" date="2023" name="Insect Mol. Biol.">
        <title>Genome sequencing provides insights into the evolution of gene families encoding plant cell wall-degrading enzymes in longhorned beetles.</title>
        <authorList>
            <person name="Shin N.R."/>
            <person name="Okamura Y."/>
            <person name="Kirsch R."/>
            <person name="Pauchet Y."/>
        </authorList>
    </citation>
    <scope>NUCLEOTIDE SEQUENCE [LARGE SCALE GENOMIC DNA]</scope>
    <source>
        <strain evidence="3">EAD_L_NR</strain>
    </source>
</reference>
<dbReference type="Proteomes" id="UP001159042">
    <property type="component" value="Unassembled WGS sequence"/>
</dbReference>
<dbReference type="InterPro" id="IPR041588">
    <property type="entry name" value="Integrase_H2C2"/>
</dbReference>
<proteinExistence type="predicted"/>
<evidence type="ECO:0000313" key="4">
    <source>
        <dbReference type="Proteomes" id="UP001159042"/>
    </source>
</evidence>
<name>A0AAV8V5V4_9CUCU</name>
<feature type="domain" description="Integrase zinc-binding" evidence="2">
    <location>
        <begin position="59"/>
        <end position="108"/>
    </location>
</feature>
<dbReference type="EC" id="2.7.7.49" evidence="1"/>
<dbReference type="EMBL" id="JANEYG010000510">
    <property type="protein sequence ID" value="KAJ8909538.1"/>
    <property type="molecule type" value="Genomic_DNA"/>
</dbReference>
<dbReference type="GO" id="GO:0003964">
    <property type="term" value="F:RNA-directed DNA polymerase activity"/>
    <property type="evidence" value="ECO:0007669"/>
    <property type="project" value="UniProtKB-EC"/>
</dbReference>
<dbReference type="PANTHER" id="PTHR37984:SF5">
    <property type="entry name" value="PROTEIN NYNRIN-LIKE"/>
    <property type="match status" value="1"/>
</dbReference>
<evidence type="ECO:0000313" key="3">
    <source>
        <dbReference type="EMBL" id="KAJ8909538.1"/>
    </source>
</evidence>
<sequence>MDFPIVRVEEWPINNENVREKTKQDEELQRKENIKTYYNRRHELTIHDGVLMWGYRVVVPRSLRKEILEELHSHQTKNLARSYVYWPNVDRHVKEICSSCIYCLENRPLPKNHLDAIEN</sequence>